<proteinExistence type="predicted"/>
<protein>
    <submittedName>
        <fullName evidence="3">ParB protein</fullName>
    </submittedName>
</protein>
<accession>A0A8S5U8K3</accession>
<dbReference type="InterPro" id="IPR036086">
    <property type="entry name" value="ParB/Sulfiredoxin_sf"/>
</dbReference>
<dbReference type="Pfam" id="PF02195">
    <property type="entry name" value="ParB_N"/>
    <property type="match status" value="1"/>
</dbReference>
<evidence type="ECO:0000256" key="1">
    <source>
        <dbReference type="SAM" id="MobiDB-lite"/>
    </source>
</evidence>
<dbReference type="SUPFAM" id="SSF110849">
    <property type="entry name" value="ParB/Sulfiredoxin"/>
    <property type="match status" value="1"/>
</dbReference>
<feature type="domain" description="ParB-like N-terminal" evidence="2">
    <location>
        <begin position="8"/>
        <end position="96"/>
    </location>
</feature>
<organism evidence="3">
    <name type="scientific">Myoviridae sp. ctp7F23</name>
    <dbReference type="NCBI Taxonomy" id="2825174"/>
    <lineage>
        <taxon>Viruses</taxon>
        <taxon>Duplodnaviria</taxon>
        <taxon>Heunggongvirae</taxon>
        <taxon>Uroviricota</taxon>
        <taxon>Caudoviricetes</taxon>
    </lineage>
</organism>
<evidence type="ECO:0000313" key="3">
    <source>
        <dbReference type="EMBL" id="DAF90784.1"/>
    </source>
</evidence>
<dbReference type="Gene3D" id="3.90.1530.10">
    <property type="entry name" value="Conserved hypothetical protein from pyrococcus furiosus pfu- 392566-001, ParB domain"/>
    <property type="match status" value="1"/>
</dbReference>
<evidence type="ECO:0000259" key="2">
    <source>
        <dbReference type="SMART" id="SM00470"/>
    </source>
</evidence>
<dbReference type="CDD" id="cd16401">
    <property type="entry name" value="ParB_N_like_MT"/>
    <property type="match status" value="1"/>
</dbReference>
<dbReference type="EMBL" id="BK016037">
    <property type="protein sequence ID" value="DAF90784.1"/>
    <property type="molecule type" value="Genomic_DNA"/>
</dbReference>
<sequence>MKTDMKIETRQLSDLSLAEYNPRIQLQPEDVEYQNIKRSVETFGYVDPIIINSDGTIIGGHQRYAVLKDLGYTEAQVVVVDLSKDNEKALNIALNKITGSWDEELLAGLLADIDLSEVDVGLTGFSVEEIEELESKIPENPDDWFQSRERNDTGKQEGNEEYNDFLEKFEAKKTTDDCYTPDSIYEAIAQWVSEEYGLDRDCFVRPFYPGGDYQAHEYEPEDIVVDNPPFSIISQIVKYYTDEGISFFLFAPALTLFSGATSECCTALPIGVTITYENGANVATSFLTNLEPPEIRFRTCPELYQVVDRANENNLRQWKKELPRYSYPDEVVLATMCNKYSKYGINFQVTKSESKHIRQLDSQVKSDKAMYGSGYLLSERAAAERAAAERWTLSDREKEIVRSLGLEGDSE</sequence>
<reference evidence="3" key="1">
    <citation type="journal article" date="2021" name="Proc. Natl. Acad. Sci. U.S.A.">
        <title>A Catalog of Tens of Thousands of Viruses from Human Metagenomes Reveals Hidden Associations with Chronic Diseases.</title>
        <authorList>
            <person name="Tisza M.J."/>
            <person name="Buck C.B."/>
        </authorList>
    </citation>
    <scope>NUCLEOTIDE SEQUENCE</scope>
    <source>
        <strain evidence="3">Ctp7F23</strain>
    </source>
</reference>
<dbReference type="SMART" id="SM00470">
    <property type="entry name" value="ParB"/>
    <property type="match status" value="1"/>
</dbReference>
<dbReference type="InterPro" id="IPR003115">
    <property type="entry name" value="ParB_N"/>
</dbReference>
<feature type="region of interest" description="Disordered" evidence="1">
    <location>
        <begin position="139"/>
        <end position="158"/>
    </location>
</feature>
<name>A0A8S5U8K3_9CAUD</name>